<dbReference type="SUPFAM" id="SSF47336">
    <property type="entry name" value="ACP-like"/>
    <property type="match status" value="1"/>
</dbReference>
<evidence type="ECO:0000313" key="2">
    <source>
        <dbReference type="EMBL" id="MBC8529265.1"/>
    </source>
</evidence>
<dbReference type="InterPro" id="IPR009081">
    <property type="entry name" value="PP-bd_ACP"/>
</dbReference>
<dbReference type="Proteomes" id="UP000654279">
    <property type="component" value="Unassembled WGS sequence"/>
</dbReference>
<keyword evidence="3" id="KW-1185">Reference proteome</keyword>
<comment type="caution">
    <text evidence="2">The sequence shown here is derived from an EMBL/GenBank/DDBJ whole genome shotgun (WGS) entry which is preliminary data.</text>
</comment>
<dbReference type="AlphaFoldDB" id="A0A926HN39"/>
<dbReference type="Pfam" id="PF00550">
    <property type="entry name" value="PP-binding"/>
    <property type="match status" value="1"/>
</dbReference>
<dbReference type="EMBL" id="JACRSO010000003">
    <property type="protein sequence ID" value="MBC8529265.1"/>
    <property type="molecule type" value="Genomic_DNA"/>
</dbReference>
<protein>
    <submittedName>
        <fullName evidence="2">Acyl carrier protein</fullName>
    </submittedName>
</protein>
<reference evidence="2" key="1">
    <citation type="submission" date="2020-08" db="EMBL/GenBank/DDBJ databases">
        <title>Genome public.</title>
        <authorList>
            <person name="Liu C."/>
            <person name="Sun Q."/>
        </authorList>
    </citation>
    <scope>NUCLEOTIDE SEQUENCE</scope>
    <source>
        <strain evidence="2">NSJ-44</strain>
    </source>
</reference>
<sequence length="76" mass="9056">MLEFIQNIIYQVTGKGDVTYDTDFIQDLELNSFDIMNIISAFEDHFDMTIPTREVWHLRQVKDVIEYMRQKGITQP</sequence>
<organism evidence="2 3">
    <name type="scientific">Luoshenia tenuis</name>
    <dbReference type="NCBI Taxonomy" id="2763654"/>
    <lineage>
        <taxon>Bacteria</taxon>
        <taxon>Bacillati</taxon>
        <taxon>Bacillota</taxon>
        <taxon>Clostridia</taxon>
        <taxon>Christensenellales</taxon>
        <taxon>Christensenellaceae</taxon>
        <taxon>Luoshenia</taxon>
    </lineage>
</organism>
<dbReference type="PROSITE" id="PS50075">
    <property type="entry name" value="CARRIER"/>
    <property type="match status" value="1"/>
</dbReference>
<evidence type="ECO:0000259" key="1">
    <source>
        <dbReference type="PROSITE" id="PS50075"/>
    </source>
</evidence>
<dbReference type="InterPro" id="IPR036736">
    <property type="entry name" value="ACP-like_sf"/>
</dbReference>
<accession>A0A926HN39</accession>
<feature type="domain" description="Carrier" evidence="1">
    <location>
        <begin position="1"/>
        <end position="72"/>
    </location>
</feature>
<evidence type="ECO:0000313" key="3">
    <source>
        <dbReference type="Proteomes" id="UP000654279"/>
    </source>
</evidence>
<gene>
    <name evidence="2" type="ORF">H8699_07485</name>
</gene>
<proteinExistence type="predicted"/>
<name>A0A926HN39_9FIRM</name>
<dbReference type="Gene3D" id="1.10.1200.10">
    <property type="entry name" value="ACP-like"/>
    <property type="match status" value="1"/>
</dbReference>
<dbReference type="RefSeq" id="WP_249285140.1">
    <property type="nucleotide sequence ID" value="NZ_JACRSO010000003.1"/>
</dbReference>